<reference evidence="2 3" key="1">
    <citation type="submission" date="2019-03" db="EMBL/GenBank/DDBJ databases">
        <title>Single cell metagenomics reveals metabolic interactions within the superorganism composed of flagellate Streblomastix strix and complex community of Bacteroidetes bacteria on its surface.</title>
        <authorList>
            <person name="Treitli S.C."/>
            <person name="Kolisko M."/>
            <person name="Husnik F."/>
            <person name="Keeling P."/>
            <person name="Hampl V."/>
        </authorList>
    </citation>
    <scope>NUCLEOTIDE SEQUENCE [LARGE SCALE GENOMIC DNA]</scope>
    <source>
        <strain evidence="2">ST1C</strain>
    </source>
</reference>
<evidence type="ECO:0000259" key="1">
    <source>
        <dbReference type="PROSITE" id="PS50011"/>
    </source>
</evidence>
<feature type="domain" description="Protein kinase" evidence="1">
    <location>
        <begin position="12"/>
        <end position="279"/>
    </location>
</feature>
<evidence type="ECO:0000313" key="3">
    <source>
        <dbReference type="Proteomes" id="UP000324800"/>
    </source>
</evidence>
<organism evidence="2 3">
    <name type="scientific">Streblomastix strix</name>
    <dbReference type="NCBI Taxonomy" id="222440"/>
    <lineage>
        <taxon>Eukaryota</taxon>
        <taxon>Metamonada</taxon>
        <taxon>Preaxostyla</taxon>
        <taxon>Oxymonadida</taxon>
        <taxon>Streblomastigidae</taxon>
        <taxon>Streblomastix</taxon>
    </lineage>
</organism>
<proteinExistence type="predicted"/>
<dbReference type="SMART" id="SM00220">
    <property type="entry name" value="S_TKc"/>
    <property type="match status" value="1"/>
</dbReference>
<dbReference type="PANTHER" id="PTHR24348">
    <property type="entry name" value="SERINE/THREONINE-PROTEIN KINASE UNC-51-RELATED"/>
    <property type="match status" value="1"/>
</dbReference>
<evidence type="ECO:0000313" key="2">
    <source>
        <dbReference type="EMBL" id="KAA6402193.1"/>
    </source>
</evidence>
<dbReference type="InterPro" id="IPR011009">
    <property type="entry name" value="Kinase-like_dom_sf"/>
</dbReference>
<accession>A0A5J4X5B7</accession>
<dbReference type="Proteomes" id="UP000324800">
    <property type="component" value="Unassembled WGS sequence"/>
</dbReference>
<dbReference type="SUPFAM" id="SSF56112">
    <property type="entry name" value="Protein kinase-like (PK-like)"/>
    <property type="match status" value="1"/>
</dbReference>
<dbReference type="InterPro" id="IPR045269">
    <property type="entry name" value="Atg1-like"/>
</dbReference>
<dbReference type="Gene3D" id="1.10.510.10">
    <property type="entry name" value="Transferase(Phosphotransferase) domain 1"/>
    <property type="match status" value="1"/>
</dbReference>
<gene>
    <name evidence="2" type="ORF">EZS28_002276</name>
</gene>
<dbReference type="GO" id="GO:0010506">
    <property type="term" value="P:regulation of autophagy"/>
    <property type="evidence" value="ECO:0007669"/>
    <property type="project" value="InterPro"/>
</dbReference>
<dbReference type="GO" id="GO:0005524">
    <property type="term" value="F:ATP binding"/>
    <property type="evidence" value="ECO:0007669"/>
    <property type="project" value="InterPro"/>
</dbReference>
<dbReference type="EMBL" id="SNRW01000273">
    <property type="protein sequence ID" value="KAA6402193.1"/>
    <property type="molecule type" value="Genomic_DNA"/>
</dbReference>
<comment type="caution">
    <text evidence="2">The sequence shown here is derived from an EMBL/GenBank/DDBJ whole genome shotgun (WGS) entry which is preliminary data.</text>
</comment>
<sequence length="360" mass="40931">MADIQLLNNQGITVFKSLEQCFSGGVYLGYKGDTGLVSVKVRNIDQVGERELDAIERFKEMEAIPFVSQYKEIIKLEKQIIILNDFANMKSIEHIIKNKYSLSSGTFRALAKQIFEGIRYINSIDIILRDINAENLLLHCPHGSNRVIVKIAGFECAKVLGKYQTNNLEQEDKSFKMSAIEQQFGFRQNMAPELDIEGEKADSRVDGWSSGVVLFQLAGHDHPIKAKTIDELKNFIKFQTIVRPAAIQDDQLWDLLTHLLDFNRKTRYSAELALQHPYFTSPSFEISAEANEIAIQSLYDKQQGDKSITIYDQDSTYIVPKSEIKAALEYDPDIDLQPIYHQIQQQQIIGRRLSTNSGSS</sequence>
<protein>
    <recommendedName>
        <fullName evidence="1">Protein kinase domain-containing protein</fullName>
    </recommendedName>
</protein>
<dbReference type="Pfam" id="PF00069">
    <property type="entry name" value="Pkinase"/>
    <property type="match status" value="1"/>
</dbReference>
<dbReference type="GO" id="GO:0005737">
    <property type="term" value="C:cytoplasm"/>
    <property type="evidence" value="ECO:0007669"/>
    <property type="project" value="TreeGrafter"/>
</dbReference>
<dbReference type="PROSITE" id="PS50011">
    <property type="entry name" value="PROTEIN_KINASE_DOM"/>
    <property type="match status" value="1"/>
</dbReference>
<dbReference type="AlphaFoldDB" id="A0A5J4X5B7"/>
<dbReference type="InterPro" id="IPR000719">
    <property type="entry name" value="Prot_kinase_dom"/>
</dbReference>
<dbReference type="GO" id="GO:0004674">
    <property type="term" value="F:protein serine/threonine kinase activity"/>
    <property type="evidence" value="ECO:0007669"/>
    <property type="project" value="InterPro"/>
</dbReference>
<name>A0A5J4X5B7_9EUKA</name>